<dbReference type="EMBL" id="FYEH01000008">
    <property type="protein sequence ID" value="SNB71009.1"/>
    <property type="molecule type" value="Genomic_DNA"/>
</dbReference>
<evidence type="ECO:0000259" key="3">
    <source>
        <dbReference type="SMART" id="SM00062"/>
    </source>
</evidence>
<reference evidence="4 5" key="1">
    <citation type="submission" date="2017-06" db="EMBL/GenBank/DDBJ databases">
        <authorList>
            <person name="Kim H.J."/>
            <person name="Triplett B.A."/>
        </authorList>
    </citation>
    <scope>NUCLEOTIDE SEQUENCE [LARGE SCALE GENOMIC DNA]</scope>
    <source>
        <strain evidence="4 5">B29T1</strain>
    </source>
</reference>
<gene>
    <name evidence="4" type="ORF">SAMN07250955_10840</name>
</gene>
<evidence type="ECO:0000256" key="2">
    <source>
        <dbReference type="SAM" id="SignalP"/>
    </source>
</evidence>
<dbReference type="Proteomes" id="UP000197065">
    <property type="component" value="Unassembled WGS sequence"/>
</dbReference>
<dbReference type="PANTHER" id="PTHR35936">
    <property type="entry name" value="MEMBRANE-BOUND LYTIC MUREIN TRANSGLYCOSYLASE F"/>
    <property type="match status" value="1"/>
</dbReference>
<dbReference type="CDD" id="cd01004">
    <property type="entry name" value="PBP2_MidA_like"/>
    <property type="match status" value="1"/>
</dbReference>
<dbReference type="PANTHER" id="PTHR35936:SF17">
    <property type="entry name" value="ARGININE-BINDING EXTRACELLULAR PROTEIN ARTP"/>
    <property type="match status" value="1"/>
</dbReference>
<name>A0A212RFH3_9PROT</name>
<keyword evidence="5" id="KW-1185">Reference proteome</keyword>
<dbReference type="Pfam" id="PF00497">
    <property type="entry name" value="SBP_bac_3"/>
    <property type="match status" value="1"/>
</dbReference>
<dbReference type="SUPFAM" id="SSF53850">
    <property type="entry name" value="Periplasmic binding protein-like II"/>
    <property type="match status" value="1"/>
</dbReference>
<dbReference type="AlphaFoldDB" id="A0A212RFH3"/>
<feature type="chain" id="PRO_5012781363" evidence="2">
    <location>
        <begin position="41"/>
        <end position="312"/>
    </location>
</feature>
<protein>
    <submittedName>
        <fullName evidence="4">Amino acid ABC transporter substrate-binding protein, PAAT family</fullName>
    </submittedName>
</protein>
<feature type="signal peptide" evidence="2">
    <location>
        <begin position="1"/>
        <end position="40"/>
    </location>
</feature>
<evidence type="ECO:0000256" key="1">
    <source>
        <dbReference type="ARBA" id="ARBA00022729"/>
    </source>
</evidence>
<feature type="domain" description="Solute-binding protein family 3/N-terminal" evidence="3">
    <location>
        <begin position="60"/>
        <end position="291"/>
    </location>
</feature>
<keyword evidence="1 2" id="KW-0732">Signal</keyword>
<dbReference type="SMART" id="SM00062">
    <property type="entry name" value="PBPb"/>
    <property type="match status" value="1"/>
</dbReference>
<dbReference type="InterPro" id="IPR001638">
    <property type="entry name" value="Solute-binding_3/MltF_N"/>
</dbReference>
<evidence type="ECO:0000313" key="4">
    <source>
        <dbReference type="EMBL" id="SNB71009.1"/>
    </source>
</evidence>
<dbReference type="Gene3D" id="3.40.190.10">
    <property type="entry name" value="Periplasmic binding protein-like II"/>
    <property type="match status" value="2"/>
</dbReference>
<proteinExistence type="predicted"/>
<organism evidence="4 5">
    <name type="scientific">Arboricoccus pini</name>
    <dbReference type="NCBI Taxonomy" id="1963835"/>
    <lineage>
        <taxon>Bacteria</taxon>
        <taxon>Pseudomonadati</taxon>
        <taxon>Pseudomonadota</taxon>
        <taxon>Alphaproteobacteria</taxon>
        <taxon>Geminicoccales</taxon>
        <taxon>Geminicoccaceae</taxon>
        <taxon>Arboricoccus</taxon>
    </lineage>
</organism>
<sequence>MRPHVLHVHQEKKGLPMTGKINLTIILVAAAALASSTAWAAGVDQKLHDMLPEKIKSAGEIKVGTEPQTPPYDFYGEDNKTIIGLERELRDEMGTRLGVKFTDIPAQFASIIPGIQAGRFDMGMSGLGDFAEREKIVDVVNYMLEGTSILVLEGNPKDIHKLKDACGLNAGAVQGSIPLQLLDKQKTLCPADKPLNVMQFPSNDQITIALQSGRVDLSMDTTGVAAYSLQHQPEGSKKLELVKGSQYAVGYQSMLVGKDNPQLRDVLAATMQSMIDDGSYAKIFEKWGLGENKLDKVTVNDAARFADYMKLD</sequence>
<evidence type="ECO:0000313" key="5">
    <source>
        <dbReference type="Proteomes" id="UP000197065"/>
    </source>
</evidence>
<accession>A0A212RFH3</accession>